<organism evidence="1">
    <name type="scientific">Rhizophora mucronata</name>
    <name type="common">Asiatic mangrove</name>
    <dbReference type="NCBI Taxonomy" id="61149"/>
    <lineage>
        <taxon>Eukaryota</taxon>
        <taxon>Viridiplantae</taxon>
        <taxon>Streptophyta</taxon>
        <taxon>Embryophyta</taxon>
        <taxon>Tracheophyta</taxon>
        <taxon>Spermatophyta</taxon>
        <taxon>Magnoliopsida</taxon>
        <taxon>eudicotyledons</taxon>
        <taxon>Gunneridae</taxon>
        <taxon>Pentapetalae</taxon>
        <taxon>rosids</taxon>
        <taxon>fabids</taxon>
        <taxon>Malpighiales</taxon>
        <taxon>Rhizophoraceae</taxon>
        <taxon>Rhizophora</taxon>
    </lineage>
</organism>
<proteinExistence type="predicted"/>
<name>A0A2P2Q1B3_RHIMU</name>
<reference evidence="1" key="1">
    <citation type="submission" date="2018-02" db="EMBL/GenBank/DDBJ databases">
        <title>Rhizophora mucronata_Transcriptome.</title>
        <authorList>
            <person name="Meera S.P."/>
            <person name="Sreeshan A."/>
            <person name="Augustine A."/>
        </authorList>
    </citation>
    <scope>NUCLEOTIDE SEQUENCE</scope>
    <source>
        <tissue evidence="1">Leaf</tissue>
    </source>
</reference>
<accession>A0A2P2Q1B3</accession>
<dbReference type="AlphaFoldDB" id="A0A2P2Q1B3"/>
<protein>
    <submittedName>
        <fullName evidence="1">Uncharacterized protein</fullName>
    </submittedName>
</protein>
<dbReference type="EMBL" id="GGEC01080274">
    <property type="protein sequence ID" value="MBX60758.1"/>
    <property type="molecule type" value="Transcribed_RNA"/>
</dbReference>
<sequence>MILDWVADKLQRPLVPPAGSAVRVKLLKLKENLEAQAKDEILGVIEGLNQKTGGISQAIHFLLCFK</sequence>
<evidence type="ECO:0000313" key="1">
    <source>
        <dbReference type="EMBL" id="MBX60758.1"/>
    </source>
</evidence>